<evidence type="ECO:0000256" key="2">
    <source>
        <dbReference type="PROSITE-ProRule" id="PRU00335"/>
    </source>
</evidence>
<evidence type="ECO:0000313" key="5">
    <source>
        <dbReference type="Proteomes" id="UP001143486"/>
    </source>
</evidence>
<sequence length="193" mass="21195">MVAIYPPRPRNAEATKAAILAAARGRFARASYDTVGIREIASDAGVDPALVSRYFGSKEDLFAAVLNRPEKIERIGDLFTGDIATLSTRIADMIVEEPDDENTVEDFLIMLNSIASATAAGMVRAVIFERCDRPVAAALTGPHTELRARMLGALIVGHIMNRTMWGDLARDPDLRTRVRKRIMEQVELSLAEL</sequence>
<dbReference type="InterPro" id="IPR041678">
    <property type="entry name" value="TetR_C_16"/>
</dbReference>
<dbReference type="RefSeq" id="WP_271186024.1">
    <property type="nucleotide sequence ID" value="NZ_BSFE01000002.1"/>
</dbReference>
<dbReference type="Pfam" id="PF17920">
    <property type="entry name" value="TetR_C_16"/>
    <property type="match status" value="1"/>
</dbReference>
<protein>
    <submittedName>
        <fullName evidence="4">TetR family transcriptional regulator</fullName>
    </submittedName>
</protein>
<evidence type="ECO:0000256" key="1">
    <source>
        <dbReference type="ARBA" id="ARBA00023125"/>
    </source>
</evidence>
<gene>
    <name evidence="4" type="ORF">GCM10017621_11540</name>
</gene>
<dbReference type="PANTHER" id="PTHR30055">
    <property type="entry name" value="HTH-TYPE TRANSCRIPTIONAL REGULATOR RUTR"/>
    <property type="match status" value="1"/>
</dbReference>
<dbReference type="InterPro" id="IPR050109">
    <property type="entry name" value="HTH-type_TetR-like_transc_reg"/>
</dbReference>
<feature type="domain" description="HTH tetR-type" evidence="3">
    <location>
        <begin position="13"/>
        <end position="73"/>
    </location>
</feature>
<dbReference type="GO" id="GO:0003700">
    <property type="term" value="F:DNA-binding transcription factor activity"/>
    <property type="evidence" value="ECO:0007669"/>
    <property type="project" value="TreeGrafter"/>
</dbReference>
<dbReference type="PRINTS" id="PR00455">
    <property type="entry name" value="HTHTETR"/>
</dbReference>
<dbReference type="InterPro" id="IPR001647">
    <property type="entry name" value="HTH_TetR"/>
</dbReference>
<keyword evidence="1 2" id="KW-0238">DNA-binding</keyword>
<dbReference type="Pfam" id="PF00440">
    <property type="entry name" value="TetR_N"/>
    <property type="match status" value="1"/>
</dbReference>
<accession>A0A9W6IJU2</accession>
<dbReference type="SUPFAM" id="SSF46689">
    <property type="entry name" value="Homeodomain-like"/>
    <property type="match status" value="1"/>
</dbReference>
<reference evidence="4" key="2">
    <citation type="submission" date="2023-01" db="EMBL/GenBank/DDBJ databases">
        <authorList>
            <person name="Sun Q."/>
            <person name="Evtushenko L."/>
        </authorList>
    </citation>
    <scope>NUCLEOTIDE SEQUENCE</scope>
    <source>
        <strain evidence="4">VKM B-1513</strain>
    </source>
</reference>
<dbReference type="EMBL" id="BSFE01000002">
    <property type="protein sequence ID" value="GLK51646.1"/>
    <property type="molecule type" value="Genomic_DNA"/>
</dbReference>
<dbReference type="PROSITE" id="PS50977">
    <property type="entry name" value="HTH_TETR_2"/>
    <property type="match status" value="1"/>
</dbReference>
<dbReference type="AlphaFoldDB" id="A0A9W6IJU2"/>
<evidence type="ECO:0000259" key="3">
    <source>
        <dbReference type="PROSITE" id="PS50977"/>
    </source>
</evidence>
<dbReference type="InterPro" id="IPR036271">
    <property type="entry name" value="Tet_transcr_reg_TetR-rel_C_sf"/>
</dbReference>
<dbReference type="Proteomes" id="UP001143486">
    <property type="component" value="Unassembled WGS sequence"/>
</dbReference>
<evidence type="ECO:0000313" key="4">
    <source>
        <dbReference type="EMBL" id="GLK51646.1"/>
    </source>
</evidence>
<keyword evidence="5" id="KW-1185">Reference proteome</keyword>
<reference evidence="4" key="1">
    <citation type="journal article" date="2014" name="Int. J. Syst. Evol. Microbiol.">
        <title>Complete genome sequence of Corynebacterium casei LMG S-19264T (=DSM 44701T), isolated from a smear-ripened cheese.</title>
        <authorList>
            <consortium name="US DOE Joint Genome Institute (JGI-PGF)"/>
            <person name="Walter F."/>
            <person name="Albersmeier A."/>
            <person name="Kalinowski J."/>
            <person name="Ruckert C."/>
        </authorList>
    </citation>
    <scope>NUCLEOTIDE SEQUENCE</scope>
    <source>
        <strain evidence="4">VKM B-1513</strain>
    </source>
</reference>
<dbReference type="SUPFAM" id="SSF48498">
    <property type="entry name" value="Tetracyclin repressor-like, C-terminal domain"/>
    <property type="match status" value="1"/>
</dbReference>
<name>A0A9W6IJU2_9PROT</name>
<dbReference type="InterPro" id="IPR009057">
    <property type="entry name" value="Homeodomain-like_sf"/>
</dbReference>
<comment type="caution">
    <text evidence="4">The sequence shown here is derived from an EMBL/GenBank/DDBJ whole genome shotgun (WGS) entry which is preliminary data.</text>
</comment>
<feature type="DNA-binding region" description="H-T-H motif" evidence="2">
    <location>
        <begin position="36"/>
        <end position="55"/>
    </location>
</feature>
<organism evidence="4 5">
    <name type="scientific">Maricaulis virginensis</name>
    <dbReference type="NCBI Taxonomy" id="144022"/>
    <lineage>
        <taxon>Bacteria</taxon>
        <taxon>Pseudomonadati</taxon>
        <taxon>Pseudomonadota</taxon>
        <taxon>Alphaproteobacteria</taxon>
        <taxon>Maricaulales</taxon>
        <taxon>Maricaulaceae</taxon>
        <taxon>Maricaulis</taxon>
    </lineage>
</organism>
<dbReference type="GO" id="GO:0000976">
    <property type="term" value="F:transcription cis-regulatory region binding"/>
    <property type="evidence" value="ECO:0007669"/>
    <property type="project" value="TreeGrafter"/>
</dbReference>
<dbReference type="PANTHER" id="PTHR30055:SF235">
    <property type="entry name" value="TRANSCRIPTIONAL REGULATORY PROTEIN"/>
    <property type="match status" value="1"/>
</dbReference>
<dbReference type="Gene3D" id="1.10.357.10">
    <property type="entry name" value="Tetracycline Repressor, domain 2"/>
    <property type="match status" value="1"/>
</dbReference>
<proteinExistence type="predicted"/>